<dbReference type="PANTHER" id="PTHR24421:SF10">
    <property type="entry name" value="NITRATE_NITRITE SENSOR PROTEIN NARQ"/>
    <property type="match status" value="1"/>
</dbReference>
<evidence type="ECO:0000256" key="5">
    <source>
        <dbReference type="ARBA" id="ARBA00022741"/>
    </source>
</evidence>
<evidence type="ECO:0000256" key="7">
    <source>
        <dbReference type="ARBA" id="ARBA00022840"/>
    </source>
</evidence>
<dbReference type="Pfam" id="PF07730">
    <property type="entry name" value="HisKA_3"/>
    <property type="match status" value="1"/>
</dbReference>
<dbReference type="InterPro" id="IPR050482">
    <property type="entry name" value="Sensor_HK_TwoCompSys"/>
</dbReference>
<gene>
    <name evidence="12" type="ORF">NP075_15185</name>
</gene>
<keyword evidence="6 12" id="KW-0418">Kinase</keyword>
<keyword evidence="9" id="KW-1133">Transmembrane helix</keyword>
<dbReference type="InterPro" id="IPR003594">
    <property type="entry name" value="HATPase_dom"/>
</dbReference>
<dbReference type="EC" id="2.7.13.3" evidence="2"/>
<evidence type="ECO:0000256" key="4">
    <source>
        <dbReference type="ARBA" id="ARBA00022679"/>
    </source>
</evidence>
<proteinExistence type="predicted"/>
<dbReference type="PANTHER" id="PTHR24421">
    <property type="entry name" value="NITRATE/NITRITE SENSOR PROTEIN NARX-RELATED"/>
    <property type="match status" value="1"/>
</dbReference>
<evidence type="ECO:0000259" key="10">
    <source>
        <dbReference type="Pfam" id="PF02518"/>
    </source>
</evidence>
<dbReference type="EMBL" id="CP101989">
    <property type="protein sequence ID" value="UUI64446.1"/>
    <property type="molecule type" value="Genomic_DNA"/>
</dbReference>
<dbReference type="Proteomes" id="UP001317322">
    <property type="component" value="Chromosome"/>
</dbReference>
<dbReference type="RefSeq" id="WP_227565166.1">
    <property type="nucleotide sequence ID" value="NZ_CP101989.1"/>
</dbReference>
<keyword evidence="3" id="KW-0597">Phosphoprotein</keyword>
<organism evidence="12 13">
    <name type="scientific">Cellulomonas wangsupingiae</name>
    <dbReference type="NCBI Taxonomy" id="2968085"/>
    <lineage>
        <taxon>Bacteria</taxon>
        <taxon>Bacillati</taxon>
        <taxon>Actinomycetota</taxon>
        <taxon>Actinomycetes</taxon>
        <taxon>Micrococcales</taxon>
        <taxon>Cellulomonadaceae</taxon>
        <taxon>Cellulomonas</taxon>
    </lineage>
</organism>
<name>A0ABY5K6A2_9CELL</name>
<evidence type="ECO:0000313" key="13">
    <source>
        <dbReference type="Proteomes" id="UP001317322"/>
    </source>
</evidence>
<feature type="transmembrane region" description="Helical" evidence="9">
    <location>
        <begin position="154"/>
        <end position="187"/>
    </location>
</feature>
<feature type="transmembrane region" description="Helical" evidence="9">
    <location>
        <begin position="126"/>
        <end position="148"/>
    </location>
</feature>
<keyword evidence="8" id="KW-0902">Two-component regulatory system</keyword>
<feature type="transmembrane region" description="Helical" evidence="9">
    <location>
        <begin position="37"/>
        <end position="56"/>
    </location>
</feature>
<feature type="transmembrane region" description="Helical" evidence="9">
    <location>
        <begin position="12"/>
        <end position="31"/>
    </location>
</feature>
<evidence type="ECO:0000256" key="9">
    <source>
        <dbReference type="SAM" id="Phobius"/>
    </source>
</evidence>
<feature type="domain" description="Histidine kinase/HSP90-like ATPase" evidence="10">
    <location>
        <begin position="335"/>
        <end position="419"/>
    </location>
</feature>
<dbReference type="InterPro" id="IPR036890">
    <property type="entry name" value="HATPase_C_sf"/>
</dbReference>
<reference evidence="12 13" key="1">
    <citation type="submission" date="2022-07" db="EMBL/GenBank/DDBJ databases">
        <title>Novel species in genus cellulomonas.</title>
        <authorList>
            <person name="Ye L."/>
        </authorList>
    </citation>
    <scope>NUCLEOTIDE SEQUENCE [LARGE SCALE GENOMIC DNA]</scope>
    <source>
        <strain evidence="13">zg-Y908</strain>
    </source>
</reference>
<feature type="domain" description="Signal transduction histidine kinase subgroup 3 dimerisation and phosphoacceptor" evidence="11">
    <location>
        <begin position="232"/>
        <end position="299"/>
    </location>
</feature>
<evidence type="ECO:0000256" key="8">
    <source>
        <dbReference type="ARBA" id="ARBA00023012"/>
    </source>
</evidence>
<keyword evidence="9" id="KW-0472">Membrane</keyword>
<dbReference type="InterPro" id="IPR011712">
    <property type="entry name" value="Sig_transdc_His_kin_sub3_dim/P"/>
</dbReference>
<dbReference type="Gene3D" id="3.30.565.10">
    <property type="entry name" value="Histidine kinase-like ATPase, C-terminal domain"/>
    <property type="match status" value="1"/>
</dbReference>
<dbReference type="Pfam" id="PF02518">
    <property type="entry name" value="HATPase_c"/>
    <property type="match status" value="1"/>
</dbReference>
<keyword evidence="9" id="KW-0812">Transmembrane</keyword>
<dbReference type="Gene3D" id="1.20.5.1930">
    <property type="match status" value="1"/>
</dbReference>
<keyword evidence="5" id="KW-0547">Nucleotide-binding</keyword>
<comment type="catalytic activity">
    <reaction evidence="1">
        <text>ATP + protein L-histidine = ADP + protein N-phospho-L-histidine.</text>
        <dbReference type="EC" id="2.7.13.3"/>
    </reaction>
</comment>
<evidence type="ECO:0000313" key="12">
    <source>
        <dbReference type="EMBL" id="UUI64446.1"/>
    </source>
</evidence>
<protein>
    <recommendedName>
        <fullName evidence="2">histidine kinase</fullName>
        <ecNumber evidence="2">2.7.13.3</ecNumber>
    </recommendedName>
</protein>
<evidence type="ECO:0000256" key="6">
    <source>
        <dbReference type="ARBA" id="ARBA00022777"/>
    </source>
</evidence>
<dbReference type="CDD" id="cd16917">
    <property type="entry name" value="HATPase_UhpB-NarQ-NarX-like"/>
    <property type="match status" value="1"/>
</dbReference>
<dbReference type="GO" id="GO:0016301">
    <property type="term" value="F:kinase activity"/>
    <property type="evidence" value="ECO:0007669"/>
    <property type="project" value="UniProtKB-KW"/>
</dbReference>
<keyword evidence="4" id="KW-0808">Transferase</keyword>
<sequence length="434" mass="44931">MTRRRWAGTGRSAVLVLLAVPCALLALVVLLGLVLSLVGVGIGLLGAVLPAVRGVARAHRHLAEGALARPVPLLELDRGPDAGPPWWTLGDTAALTAPSSEDLARLGLAPFRDGWRWLQDPEAWRLLGWLAFAVTGGVLLSAVTFLLLPGALAAVVLAIVLPLTVGTPAAGVLALAAGAVLLGALWWRVGDGRLRARADAALLRPGRHAVLEQRVHDLAESRSQTVDHAAAELRRIERDLHDGVQARLVALGIDLGLLADLLDSDPAAARTLLAQARRTHVAALADLRGVVRGIHPPVLADRGLVGAVEALVLDLPLRVTLVDRLPTRPSAPIESAVYFVVAELLTNVVRHASAARAWVELGATGDTLRVVVGDEGVGGADPGSGSGLRGVAARLAAFDGTMGVDSPPGGPTVITVEVPCVWSSPRTSPSSGTA</sequence>
<evidence type="ECO:0000256" key="1">
    <source>
        <dbReference type="ARBA" id="ARBA00000085"/>
    </source>
</evidence>
<dbReference type="SUPFAM" id="SSF55874">
    <property type="entry name" value="ATPase domain of HSP90 chaperone/DNA topoisomerase II/histidine kinase"/>
    <property type="match status" value="1"/>
</dbReference>
<keyword evidence="13" id="KW-1185">Reference proteome</keyword>
<accession>A0ABY5K6A2</accession>
<evidence type="ECO:0000256" key="3">
    <source>
        <dbReference type="ARBA" id="ARBA00022553"/>
    </source>
</evidence>
<evidence type="ECO:0000256" key="2">
    <source>
        <dbReference type="ARBA" id="ARBA00012438"/>
    </source>
</evidence>
<evidence type="ECO:0000259" key="11">
    <source>
        <dbReference type="Pfam" id="PF07730"/>
    </source>
</evidence>
<keyword evidence="7" id="KW-0067">ATP-binding</keyword>